<dbReference type="RefSeq" id="WP_156412644.1">
    <property type="nucleotide sequence ID" value="NZ_CP013189.1"/>
</dbReference>
<keyword evidence="2" id="KW-0732">Signal</keyword>
<keyword evidence="4" id="KW-1185">Reference proteome</keyword>
<evidence type="ECO:0000313" key="3">
    <source>
        <dbReference type="EMBL" id="ALO45418.1"/>
    </source>
</evidence>
<reference evidence="3 4" key="1">
    <citation type="submission" date="2015-11" db="EMBL/GenBank/DDBJ databases">
        <authorList>
            <person name="Zhang Y."/>
            <person name="Guo Z."/>
        </authorList>
    </citation>
    <scope>NUCLEOTIDE SEQUENCE [LARGE SCALE GENOMIC DNA]</scope>
    <source>
        <strain evidence="3 4">KCTC 32221</strain>
    </source>
</reference>
<feature type="chain" id="PRO_5006601508" description="Lipoprotein" evidence="2">
    <location>
        <begin position="22"/>
        <end position="310"/>
    </location>
</feature>
<evidence type="ECO:0000313" key="4">
    <source>
        <dbReference type="Proteomes" id="UP000065641"/>
    </source>
</evidence>
<feature type="region of interest" description="Disordered" evidence="1">
    <location>
        <begin position="24"/>
        <end position="61"/>
    </location>
</feature>
<proteinExistence type="predicted"/>
<feature type="compositionally biased region" description="Low complexity" evidence="1">
    <location>
        <begin position="24"/>
        <end position="48"/>
    </location>
</feature>
<gene>
    <name evidence="3" type="ORF">PS2015_741</name>
</gene>
<evidence type="ECO:0008006" key="5">
    <source>
        <dbReference type="Google" id="ProtNLM"/>
    </source>
</evidence>
<protein>
    <recommendedName>
        <fullName evidence="5">Lipoprotein</fullName>
    </recommendedName>
</protein>
<organism evidence="3 4">
    <name type="scientific">Pseudohongiella spirulinae</name>
    <dbReference type="NCBI Taxonomy" id="1249552"/>
    <lineage>
        <taxon>Bacteria</taxon>
        <taxon>Pseudomonadati</taxon>
        <taxon>Pseudomonadota</taxon>
        <taxon>Gammaproteobacteria</taxon>
        <taxon>Pseudomonadales</taxon>
        <taxon>Pseudohongiellaceae</taxon>
        <taxon>Pseudohongiella</taxon>
    </lineage>
</organism>
<dbReference type="EMBL" id="CP013189">
    <property type="protein sequence ID" value="ALO45418.1"/>
    <property type="molecule type" value="Genomic_DNA"/>
</dbReference>
<evidence type="ECO:0000256" key="1">
    <source>
        <dbReference type="SAM" id="MobiDB-lite"/>
    </source>
</evidence>
<feature type="signal peptide" evidence="2">
    <location>
        <begin position="1"/>
        <end position="21"/>
    </location>
</feature>
<dbReference type="KEGG" id="pspi:PS2015_741"/>
<sequence length="310" mass="34572" precursor="true">MLNGFKKLQLLSVAVAVSALACSPEAPQSSSTPQASQTASAQSQSAASDIPRTPDGKPDLNGIWQVLTTANNNLEPAPPKSAFAMVPGDFVPVPAPEVVAMGAVGAVPASQGVITTNNGYIPYKPEALAQRDENRENWLDRDPEIKCFMPGVPRATYLPHPFQIFQSNSAFFIAYSFAGAVRNVYLEDPGEPPIDSWMGQSYGYWEGDTFVVEVSGLIDQTWYDRAGNYRSWESKVTERYTMVDENVIEYEATIEDPQLYTEPWTIAMPLYRRLENDFELPQFKCVEFVEELLFGRFRKGRPIEDMVMPF</sequence>
<evidence type="ECO:0000256" key="2">
    <source>
        <dbReference type="SAM" id="SignalP"/>
    </source>
</evidence>
<dbReference type="OrthoDB" id="7054794at2"/>
<dbReference type="STRING" id="1249552.PS2015_741"/>
<dbReference type="PROSITE" id="PS51257">
    <property type="entry name" value="PROKAR_LIPOPROTEIN"/>
    <property type="match status" value="1"/>
</dbReference>
<dbReference type="AlphaFoldDB" id="A0A0S2KAT9"/>
<accession>A0A0S2KAT9</accession>
<dbReference type="Proteomes" id="UP000065641">
    <property type="component" value="Chromosome"/>
</dbReference>
<name>A0A0S2KAT9_9GAMM</name>